<feature type="transmembrane region" description="Helical" evidence="1">
    <location>
        <begin position="271"/>
        <end position="289"/>
    </location>
</feature>
<feature type="transmembrane region" description="Helical" evidence="1">
    <location>
        <begin position="301"/>
        <end position="319"/>
    </location>
</feature>
<proteinExistence type="predicted"/>
<dbReference type="AlphaFoldDB" id="A0A9D9IP61"/>
<feature type="transmembrane region" description="Helical" evidence="1">
    <location>
        <begin position="99"/>
        <end position="118"/>
    </location>
</feature>
<comment type="caution">
    <text evidence="2">The sequence shown here is derived from an EMBL/GenBank/DDBJ whole genome shotgun (WGS) entry which is preliminary data.</text>
</comment>
<keyword evidence="1" id="KW-0472">Membrane</keyword>
<dbReference type="InterPro" id="IPR025291">
    <property type="entry name" value="DUF4153"/>
</dbReference>
<reference evidence="2" key="1">
    <citation type="submission" date="2020-10" db="EMBL/GenBank/DDBJ databases">
        <authorList>
            <person name="Gilroy R."/>
        </authorList>
    </citation>
    <scope>NUCLEOTIDE SEQUENCE</scope>
    <source>
        <strain evidence="2">6919</strain>
    </source>
</reference>
<feature type="transmembrane region" description="Helical" evidence="1">
    <location>
        <begin position="238"/>
        <end position="259"/>
    </location>
</feature>
<feature type="transmembrane region" description="Helical" evidence="1">
    <location>
        <begin position="76"/>
        <end position="93"/>
    </location>
</feature>
<accession>A0A9D9IP61</accession>
<keyword evidence="1" id="KW-1133">Transmembrane helix</keyword>
<dbReference type="Proteomes" id="UP000823598">
    <property type="component" value="Unassembled WGS sequence"/>
</dbReference>
<feature type="transmembrane region" description="Helical" evidence="1">
    <location>
        <begin position="201"/>
        <end position="226"/>
    </location>
</feature>
<feature type="transmembrane region" description="Helical" evidence="1">
    <location>
        <begin position="139"/>
        <end position="157"/>
    </location>
</feature>
<dbReference type="Pfam" id="PF13687">
    <property type="entry name" value="DUF4153"/>
    <property type="match status" value="1"/>
</dbReference>
<organism evidence="2 3">
    <name type="scientific">Candidatus Limisoma faecipullorum</name>
    <dbReference type="NCBI Taxonomy" id="2840854"/>
    <lineage>
        <taxon>Bacteria</taxon>
        <taxon>Pseudomonadati</taxon>
        <taxon>Bacteroidota</taxon>
        <taxon>Bacteroidia</taxon>
        <taxon>Bacteroidales</taxon>
        <taxon>Candidatus Limisoma</taxon>
    </lineage>
</organism>
<evidence type="ECO:0000256" key="1">
    <source>
        <dbReference type="SAM" id="Phobius"/>
    </source>
</evidence>
<protein>
    <submittedName>
        <fullName evidence="2">DUF4153 domain-containing protein</fullName>
    </submittedName>
</protein>
<evidence type="ECO:0000313" key="2">
    <source>
        <dbReference type="EMBL" id="MBO8475875.1"/>
    </source>
</evidence>
<reference evidence="2" key="2">
    <citation type="journal article" date="2021" name="PeerJ">
        <title>Extensive microbial diversity within the chicken gut microbiome revealed by metagenomics and culture.</title>
        <authorList>
            <person name="Gilroy R."/>
            <person name="Ravi A."/>
            <person name="Getino M."/>
            <person name="Pursley I."/>
            <person name="Horton D.L."/>
            <person name="Alikhan N.F."/>
            <person name="Baker D."/>
            <person name="Gharbi K."/>
            <person name="Hall N."/>
            <person name="Watson M."/>
            <person name="Adriaenssens E.M."/>
            <person name="Foster-Nyarko E."/>
            <person name="Jarju S."/>
            <person name="Secka A."/>
            <person name="Antonio M."/>
            <person name="Oren A."/>
            <person name="Chaudhuri R.R."/>
            <person name="La Ragione R."/>
            <person name="Hildebrand F."/>
            <person name="Pallen M.J."/>
        </authorList>
    </citation>
    <scope>NUCLEOTIDE SEQUENCE</scope>
    <source>
        <strain evidence="2">6919</strain>
    </source>
</reference>
<feature type="transmembrane region" description="Helical" evidence="1">
    <location>
        <begin position="324"/>
        <end position="342"/>
    </location>
</feature>
<evidence type="ECO:0000313" key="3">
    <source>
        <dbReference type="Proteomes" id="UP000823598"/>
    </source>
</evidence>
<sequence>MKRVDLRKMRESVEECLRNYPMEIITGVIYFFIKIVTDYNCSISDQPDLSETQAFFPVVLAVTYALNTWVRRKVAAAYYAVPLLMIALLALFYKELHGFIDSMGFGCTLIAAVMLFFACAKNGGNRAFSAETLSKAEDLALSVFTGMLFTGVMSAIYGSVEYLFGIVINAYGKTLFFSLYIVMPVLFLTMHGKSSPGPGKFVKVILNYILHPAILIYAAILYLYAAKIAVEWTLPEGGVAYMVSAFVIASLAGQMLQLVDAKKIYGWYYRNFLWIAIVPLALFWTGVAYRVNAYGFTEARVYLVVFGALMTLFVLMRLVRRIYVYQWMLLVAVAAVAIFTYIPGISADDIGLRSQIGRVRSLATGLGLLDEEGKLAGTAQFSPKDEAQRKKALEICEAYDYVYYNISDERISDYAERSAMVERIMGKNELVRSRLEVVKSDIYLPLPDNLPLQVAGYSRAYFVGSIAGDTIRFGDGGKIPMPGASYFARYADACEKMVNFRDGDDSQQSVEPFIYRNDTCMVVFDRLYGLDGIWTVSGGSSCYVFVK</sequence>
<name>A0A9D9IP61_9BACT</name>
<gene>
    <name evidence="2" type="ORF">IAB88_02660</name>
</gene>
<feature type="transmembrane region" description="Helical" evidence="1">
    <location>
        <begin position="163"/>
        <end position="189"/>
    </location>
</feature>
<keyword evidence="1" id="KW-0812">Transmembrane</keyword>
<dbReference type="EMBL" id="JADIMC010000033">
    <property type="protein sequence ID" value="MBO8475875.1"/>
    <property type="molecule type" value="Genomic_DNA"/>
</dbReference>